<feature type="compositionally biased region" description="Low complexity" evidence="1">
    <location>
        <begin position="46"/>
        <end position="68"/>
    </location>
</feature>
<accession>A0A7G2C5Q4</accession>
<dbReference type="EMBL" id="LR877148">
    <property type="protein sequence ID" value="CAD2215076.1"/>
    <property type="molecule type" value="Genomic_DNA"/>
</dbReference>
<feature type="compositionally biased region" description="Low complexity" evidence="1">
    <location>
        <begin position="240"/>
        <end position="257"/>
    </location>
</feature>
<evidence type="ECO:0000313" key="3">
    <source>
        <dbReference type="Proteomes" id="UP000515908"/>
    </source>
</evidence>
<feature type="compositionally biased region" description="Basic and acidic residues" evidence="1">
    <location>
        <begin position="117"/>
        <end position="128"/>
    </location>
</feature>
<protein>
    <submittedName>
        <fullName evidence="2">Uncharacterized protein</fullName>
    </submittedName>
</protein>
<feature type="region of interest" description="Disordered" evidence="1">
    <location>
        <begin position="221"/>
        <end position="257"/>
    </location>
</feature>
<keyword evidence="3" id="KW-1185">Reference proteome</keyword>
<sequence length="257" mass="28731">MLSDDSAPAPFVLTSQSLLSKRQEFTLHAKQYKTETILSHQHDFLNNINPKRNSNPNANNNNNTNSATTDEDVDRLVGFAEEEKENSCGDFSVSSTSSVQHNPHPATTRRLLEEEEERARALPMHEEGSNVTPPCDLENNKLTGDSASFDLLHCEAYVSNHRPYIHHHDNNESSPTSNYVSPDGNVYGKPFFCKGDSCPTAPLPHMESNMTLDKAKSEFYSVLPASETDKEEDLGDDPPNLSNTNHNNNNNNSKRFR</sequence>
<evidence type="ECO:0000313" key="2">
    <source>
        <dbReference type="EMBL" id="CAD2215076.1"/>
    </source>
</evidence>
<reference evidence="2 3" key="1">
    <citation type="submission" date="2020-08" db="EMBL/GenBank/DDBJ databases">
        <authorList>
            <person name="Newling K."/>
            <person name="Davey J."/>
            <person name="Forrester S."/>
        </authorList>
    </citation>
    <scope>NUCLEOTIDE SEQUENCE [LARGE SCALE GENOMIC DNA]</scope>
    <source>
        <strain evidence="3">Crithidia deanei Carvalho (ATCC PRA-265)</strain>
    </source>
</reference>
<evidence type="ECO:0000256" key="1">
    <source>
        <dbReference type="SAM" id="MobiDB-lite"/>
    </source>
</evidence>
<gene>
    <name evidence="2" type="ORF">ADEAN_000252900</name>
</gene>
<feature type="compositionally biased region" description="Polar residues" evidence="1">
    <location>
        <begin position="92"/>
        <end position="101"/>
    </location>
</feature>
<feature type="region of interest" description="Disordered" evidence="1">
    <location>
        <begin position="45"/>
        <end position="71"/>
    </location>
</feature>
<feature type="region of interest" description="Disordered" evidence="1">
    <location>
        <begin position="84"/>
        <end position="139"/>
    </location>
</feature>
<dbReference type="Proteomes" id="UP000515908">
    <property type="component" value="Chromosome 04"/>
</dbReference>
<name>A0A7G2C5Q4_9TRYP</name>
<organism evidence="2 3">
    <name type="scientific">Angomonas deanei</name>
    <dbReference type="NCBI Taxonomy" id="59799"/>
    <lineage>
        <taxon>Eukaryota</taxon>
        <taxon>Discoba</taxon>
        <taxon>Euglenozoa</taxon>
        <taxon>Kinetoplastea</taxon>
        <taxon>Metakinetoplastina</taxon>
        <taxon>Trypanosomatida</taxon>
        <taxon>Trypanosomatidae</taxon>
        <taxon>Strigomonadinae</taxon>
        <taxon>Angomonas</taxon>
    </lineage>
</organism>
<dbReference type="VEuPathDB" id="TriTrypDB:ADEAN_000252900"/>
<proteinExistence type="predicted"/>
<dbReference type="AlphaFoldDB" id="A0A7G2C5Q4"/>